<dbReference type="SUPFAM" id="SSF57770">
    <property type="entry name" value="Methionyl-tRNA synthetase (MetRS), Zn-domain"/>
    <property type="match status" value="1"/>
</dbReference>
<evidence type="ECO:0000256" key="6">
    <source>
        <dbReference type="ARBA" id="ARBA00022598"/>
    </source>
</evidence>
<dbReference type="Gene3D" id="2.20.28.20">
    <property type="entry name" value="Methionyl-tRNA synthetase, Zn-domain"/>
    <property type="match status" value="1"/>
</dbReference>
<evidence type="ECO:0000256" key="9">
    <source>
        <dbReference type="ARBA" id="ARBA00022884"/>
    </source>
</evidence>
<reference evidence="18 19" key="1">
    <citation type="journal article" date="2024" name="Nat. Commun.">
        <title>Phylogenomics reveals the evolutionary origins of lichenization in chlorophyte algae.</title>
        <authorList>
            <person name="Puginier C."/>
            <person name="Libourel C."/>
            <person name="Otte J."/>
            <person name="Skaloud P."/>
            <person name="Haon M."/>
            <person name="Grisel S."/>
            <person name="Petersen M."/>
            <person name="Berrin J.G."/>
            <person name="Delaux P.M."/>
            <person name="Dal Grande F."/>
            <person name="Keller J."/>
        </authorList>
    </citation>
    <scope>NUCLEOTIDE SEQUENCE [LARGE SCALE GENOMIC DNA]</scope>
    <source>
        <strain evidence="18 19">SAG 2145</strain>
    </source>
</reference>
<gene>
    <name evidence="18" type="ORF">WJX74_006670</name>
</gene>
<dbReference type="GO" id="GO:0017101">
    <property type="term" value="C:aminoacyl-tRNA synthetase multienzyme complex"/>
    <property type="evidence" value="ECO:0007669"/>
    <property type="project" value="TreeGrafter"/>
</dbReference>
<dbReference type="Pfam" id="PF19303">
    <property type="entry name" value="Anticodon_3"/>
    <property type="match status" value="1"/>
</dbReference>
<dbReference type="InterPro" id="IPR002547">
    <property type="entry name" value="tRNA-bd_dom"/>
</dbReference>
<evidence type="ECO:0000256" key="4">
    <source>
        <dbReference type="ARBA" id="ARBA00022490"/>
    </source>
</evidence>
<dbReference type="InterPro" id="IPR009080">
    <property type="entry name" value="tRNAsynth_Ia_anticodon-bd"/>
</dbReference>
<dbReference type="Proteomes" id="UP001438707">
    <property type="component" value="Unassembled WGS sequence"/>
</dbReference>
<sequence>MGPTLTFRPGDHRALRVCIAAAAADVAVDCSPAKATDPAQSGFSLSLDGFTSLSQANAAARSVGGERLVPKDVTAAALVEDWTEWDERCLQPALRQGNAAAIQACLQELAAGVTSTGFLHGQGPTLADVCIYSTLLPATTAQLVQLVPPISSYVERLAALGPFKAGSEACLCGASPRTFAEVFAQELAGGRSVHPQLPVAGKRNIMITSALPYVNNVPHLGNIVGCVLSADCYARFCRLRGHNAIFMCGTDEYGTATETKALEEGLTCQQICDKYNKIHADIYSWFGISFDNFGRTPTWQQTEIAQDIFQQLSEAGFLVEQTMEQLYSEAAGKFLADRLVSGRCPKCSYEDARGDQCDNCGNLLNPTELIDPICKLTGTRPVLRTTKHLFLDLPRLSQQLQDYIDTTSDLGGWTTNCLQVTKAWMRDGLKVRCITRDLRWGTPVPAEGYEDKVFYVWFDAPIGYISITANYTDEWKAWWQRPQDVDLVQFMGKDNVPFHTVIFPATLLGTGKPWTMMKSISVTEYLNYEDDKFSKSRGIGVFGNDAKDTGIPPEVWRYYLLANRPEQSDSVFKWTDLAAKTNNELLNNLGNFISRVIAFTHARFGGKVPAAVPGRGAEIADELGMQIQPIVQQYVELLEKIKIREAIRLALVISSAGNKLFQDYKLFDMIKEDRPEEDKQTCATLVSALTGLVAILAALVSPYMPTTTDKILEQLQLPASSILLTDDFIARTRLPHHLISAGHQLGARQLLFTRISDEEVAQHRARFSGKQSERATPAGAAATAETAKFIQKQGKSGPVAAGIEKPAAVKQAKAKASKAAKAPAGAEQSPGPNAVSLEAPGASPAANGDASAAGGQQQATANGVSAPEGKTSKKEKAAKPAKASPAAAEVDQPVDVSRVDLRVGVICKAWRHPGADSLYVEEIDCGEAEPRQVVSGLVKHIPEAEMQGARVVIVTNLKPANMRSVKSHAMVLAATSPDGSTVELVTPPEGAAPGDRVGAAGFEGVPDKLLDPKKAKVFETVATELASNSERIACYRGIPLATSAGPCTVKSVVGGSIR</sequence>
<evidence type="ECO:0000313" key="19">
    <source>
        <dbReference type="Proteomes" id="UP001438707"/>
    </source>
</evidence>
<keyword evidence="10 15" id="KW-0648">Protein biosynthesis</keyword>
<dbReference type="InterPro" id="IPR014758">
    <property type="entry name" value="Met-tRNA_synth"/>
</dbReference>
<keyword evidence="6 15" id="KW-0436">Ligase</keyword>
<dbReference type="InterPro" id="IPR041872">
    <property type="entry name" value="Anticodon_Met"/>
</dbReference>
<keyword evidence="7 15" id="KW-0547">Nucleotide-binding</keyword>
<dbReference type="CDD" id="cd02799">
    <property type="entry name" value="tRNA_bind_EMAP-II_like"/>
    <property type="match status" value="1"/>
</dbReference>
<evidence type="ECO:0000313" key="18">
    <source>
        <dbReference type="EMBL" id="KAK9844769.1"/>
    </source>
</evidence>
<dbReference type="GO" id="GO:0006431">
    <property type="term" value="P:methionyl-tRNA aminoacylation"/>
    <property type="evidence" value="ECO:0007669"/>
    <property type="project" value="InterPro"/>
</dbReference>
<dbReference type="GO" id="GO:0005524">
    <property type="term" value="F:ATP binding"/>
    <property type="evidence" value="ECO:0007669"/>
    <property type="project" value="UniProtKB-KW"/>
</dbReference>
<keyword evidence="11 15" id="KW-0030">Aminoacyl-tRNA synthetase</keyword>
<evidence type="ECO:0000256" key="1">
    <source>
        <dbReference type="ARBA" id="ARBA00004496"/>
    </source>
</evidence>
<evidence type="ECO:0000256" key="8">
    <source>
        <dbReference type="ARBA" id="ARBA00022840"/>
    </source>
</evidence>
<dbReference type="PROSITE" id="PS50886">
    <property type="entry name" value="TRBD"/>
    <property type="match status" value="1"/>
</dbReference>
<dbReference type="EMBL" id="JALJOS010000001">
    <property type="protein sequence ID" value="KAK9844769.1"/>
    <property type="molecule type" value="Genomic_DNA"/>
</dbReference>
<proteinExistence type="inferred from homology"/>
<dbReference type="SUPFAM" id="SSF47616">
    <property type="entry name" value="GST C-terminal domain-like"/>
    <property type="match status" value="1"/>
</dbReference>
<comment type="catalytic activity">
    <reaction evidence="13">
        <text>tRNA(Met) + L-methionine + ATP = L-methionyl-tRNA(Met) + AMP + diphosphate</text>
        <dbReference type="Rhea" id="RHEA:13481"/>
        <dbReference type="Rhea" id="RHEA-COMP:9667"/>
        <dbReference type="Rhea" id="RHEA-COMP:9698"/>
        <dbReference type="ChEBI" id="CHEBI:30616"/>
        <dbReference type="ChEBI" id="CHEBI:33019"/>
        <dbReference type="ChEBI" id="CHEBI:57844"/>
        <dbReference type="ChEBI" id="CHEBI:78442"/>
        <dbReference type="ChEBI" id="CHEBI:78530"/>
        <dbReference type="ChEBI" id="CHEBI:456215"/>
        <dbReference type="EC" id="6.1.1.10"/>
    </reaction>
</comment>
<dbReference type="InterPro" id="IPR012340">
    <property type="entry name" value="NA-bd_OB-fold"/>
</dbReference>
<dbReference type="PANTHER" id="PTHR45765:SF1">
    <property type="entry name" value="METHIONINE--TRNA LIGASE, CYTOPLASMIC"/>
    <property type="match status" value="1"/>
</dbReference>
<dbReference type="Pfam" id="PF01588">
    <property type="entry name" value="tRNA_bind"/>
    <property type="match status" value="1"/>
</dbReference>
<feature type="compositionally biased region" description="Low complexity" evidence="16">
    <location>
        <begin position="880"/>
        <end position="889"/>
    </location>
</feature>
<dbReference type="Gene3D" id="3.40.50.620">
    <property type="entry name" value="HUPs"/>
    <property type="match status" value="1"/>
</dbReference>
<evidence type="ECO:0000256" key="10">
    <source>
        <dbReference type="ARBA" id="ARBA00022917"/>
    </source>
</evidence>
<evidence type="ECO:0000256" key="12">
    <source>
        <dbReference type="ARBA" id="ARBA00030904"/>
    </source>
</evidence>
<dbReference type="Gene3D" id="2.40.50.140">
    <property type="entry name" value="Nucleic acid-binding proteins"/>
    <property type="match status" value="1"/>
</dbReference>
<dbReference type="Pfam" id="PF09334">
    <property type="entry name" value="tRNA-synt_1g"/>
    <property type="match status" value="1"/>
</dbReference>
<name>A0AAW1SET3_9CHLO</name>
<evidence type="ECO:0000256" key="7">
    <source>
        <dbReference type="ARBA" id="ARBA00022741"/>
    </source>
</evidence>
<dbReference type="CDD" id="cd00814">
    <property type="entry name" value="MetRS_core"/>
    <property type="match status" value="1"/>
</dbReference>
<protein>
    <recommendedName>
        <fullName evidence="3">methionine--tRNA ligase</fullName>
        <ecNumber evidence="3">6.1.1.10</ecNumber>
    </recommendedName>
    <alternativeName>
        <fullName evidence="12">Methionyl-tRNA synthetase</fullName>
    </alternativeName>
</protein>
<dbReference type="FunFam" id="2.40.50.140:FF:000047">
    <property type="entry name" value="tyrosine--tRNA ligase, cytoplasmic isoform X2"/>
    <property type="match status" value="1"/>
</dbReference>
<evidence type="ECO:0000256" key="14">
    <source>
        <dbReference type="PROSITE-ProRule" id="PRU00209"/>
    </source>
</evidence>
<organism evidence="18 19">
    <name type="scientific">Apatococcus lobatus</name>
    <dbReference type="NCBI Taxonomy" id="904363"/>
    <lineage>
        <taxon>Eukaryota</taxon>
        <taxon>Viridiplantae</taxon>
        <taxon>Chlorophyta</taxon>
        <taxon>core chlorophytes</taxon>
        <taxon>Trebouxiophyceae</taxon>
        <taxon>Chlorellales</taxon>
        <taxon>Chlorellaceae</taxon>
        <taxon>Apatococcus</taxon>
    </lineage>
</organism>
<comment type="subcellular location">
    <subcellularLocation>
        <location evidence="1">Cytoplasm</location>
    </subcellularLocation>
</comment>
<comment type="similarity">
    <text evidence="2 15">Belongs to the class-I aminoacyl-tRNA synthetase family.</text>
</comment>
<dbReference type="InterPro" id="IPR036282">
    <property type="entry name" value="Glutathione-S-Trfase_C_sf"/>
</dbReference>
<keyword evidence="4" id="KW-0963">Cytoplasm</keyword>
<evidence type="ECO:0000256" key="3">
    <source>
        <dbReference type="ARBA" id="ARBA00012838"/>
    </source>
</evidence>
<dbReference type="NCBIfam" id="NF001100">
    <property type="entry name" value="PRK00133.1"/>
    <property type="match status" value="1"/>
</dbReference>
<dbReference type="PROSITE" id="PS00178">
    <property type="entry name" value="AA_TRNA_LIGASE_I"/>
    <property type="match status" value="1"/>
</dbReference>
<dbReference type="InterPro" id="IPR033911">
    <property type="entry name" value="MetRS_core"/>
</dbReference>
<evidence type="ECO:0000256" key="2">
    <source>
        <dbReference type="ARBA" id="ARBA00005594"/>
    </source>
</evidence>
<dbReference type="GO" id="GO:0000049">
    <property type="term" value="F:tRNA binding"/>
    <property type="evidence" value="ECO:0007669"/>
    <property type="project" value="UniProtKB-UniRule"/>
</dbReference>
<evidence type="ECO:0000256" key="15">
    <source>
        <dbReference type="RuleBase" id="RU363039"/>
    </source>
</evidence>
<dbReference type="HAMAP" id="MF_00098">
    <property type="entry name" value="Met_tRNA_synth_type1"/>
    <property type="match status" value="1"/>
</dbReference>
<dbReference type="GO" id="GO:0005829">
    <property type="term" value="C:cytosol"/>
    <property type="evidence" value="ECO:0007669"/>
    <property type="project" value="TreeGrafter"/>
</dbReference>
<keyword evidence="9 14" id="KW-0694">RNA-binding</keyword>
<keyword evidence="19" id="KW-1185">Reference proteome</keyword>
<dbReference type="NCBIfam" id="TIGR00398">
    <property type="entry name" value="metG"/>
    <property type="match status" value="1"/>
</dbReference>
<dbReference type="SUPFAM" id="SSF52374">
    <property type="entry name" value="Nucleotidylyl transferase"/>
    <property type="match status" value="1"/>
</dbReference>
<dbReference type="GO" id="GO:0009791">
    <property type="term" value="P:post-embryonic development"/>
    <property type="evidence" value="ECO:0007669"/>
    <property type="project" value="UniProtKB-ARBA"/>
</dbReference>
<feature type="compositionally biased region" description="Low complexity" evidence="16">
    <location>
        <begin position="839"/>
        <end position="863"/>
    </location>
</feature>
<dbReference type="InterPro" id="IPR014729">
    <property type="entry name" value="Rossmann-like_a/b/a_fold"/>
</dbReference>
<accession>A0AAW1SET3</accession>
<evidence type="ECO:0000256" key="11">
    <source>
        <dbReference type="ARBA" id="ARBA00023146"/>
    </source>
</evidence>
<evidence type="ECO:0000256" key="5">
    <source>
        <dbReference type="ARBA" id="ARBA00022555"/>
    </source>
</evidence>
<dbReference type="PANTHER" id="PTHR45765">
    <property type="entry name" value="METHIONINE--TRNA LIGASE"/>
    <property type="match status" value="1"/>
</dbReference>
<dbReference type="FunFam" id="2.20.28.20:FF:000001">
    <property type="entry name" value="Methionine--tRNA ligase"/>
    <property type="match status" value="1"/>
</dbReference>
<dbReference type="SUPFAM" id="SSF50249">
    <property type="entry name" value="Nucleic acid-binding proteins"/>
    <property type="match status" value="1"/>
</dbReference>
<dbReference type="SUPFAM" id="SSF47323">
    <property type="entry name" value="Anticodon-binding domain of a subclass of class I aminoacyl-tRNA synthetases"/>
    <property type="match status" value="1"/>
</dbReference>
<feature type="domain" description="TRNA-binding" evidence="17">
    <location>
        <begin position="895"/>
        <end position="998"/>
    </location>
</feature>
<evidence type="ECO:0000259" key="17">
    <source>
        <dbReference type="PROSITE" id="PS50886"/>
    </source>
</evidence>
<feature type="region of interest" description="Disordered" evidence="16">
    <location>
        <begin position="819"/>
        <end position="892"/>
    </location>
</feature>
<evidence type="ECO:0000256" key="13">
    <source>
        <dbReference type="ARBA" id="ARBA00047364"/>
    </source>
</evidence>
<dbReference type="EC" id="6.1.1.10" evidence="3"/>
<evidence type="ECO:0000256" key="16">
    <source>
        <dbReference type="SAM" id="MobiDB-lite"/>
    </source>
</evidence>
<dbReference type="GO" id="GO:0004825">
    <property type="term" value="F:methionine-tRNA ligase activity"/>
    <property type="evidence" value="ECO:0007669"/>
    <property type="project" value="UniProtKB-EC"/>
</dbReference>
<dbReference type="GO" id="GO:0048608">
    <property type="term" value="P:reproductive structure development"/>
    <property type="evidence" value="ECO:0007669"/>
    <property type="project" value="UniProtKB-ARBA"/>
</dbReference>
<dbReference type="InterPro" id="IPR029038">
    <property type="entry name" value="MetRS_Zn"/>
</dbReference>
<dbReference type="InterPro" id="IPR023458">
    <property type="entry name" value="Met-tRNA_ligase_1"/>
</dbReference>
<dbReference type="InterPro" id="IPR015413">
    <property type="entry name" value="Methionyl/Leucyl_tRNA_Synth"/>
</dbReference>
<dbReference type="PRINTS" id="PR01041">
    <property type="entry name" value="TRNASYNTHMET"/>
</dbReference>
<dbReference type="InterPro" id="IPR001412">
    <property type="entry name" value="aa-tRNA-synth_I_CS"/>
</dbReference>
<comment type="caution">
    <text evidence="18">The sequence shown here is derived from an EMBL/GenBank/DDBJ whole genome shotgun (WGS) entry which is preliminary data.</text>
</comment>
<keyword evidence="5 14" id="KW-0820">tRNA-binding</keyword>
<dbReference type="AlphaFoldDB" id="A0AAW1SET3"/>
<keyword evidence="8 15" id="KW-0067">ATP-binding</keyword>
<dbReference type="Gene3D" id="1.10.730.10">
    <property type="entry name" value="Isoleucyl-tRNA Synthetase, Domain 1"/>
    <property type="match status" value="1"/>
</dbReference>